<evidence type="ECO:0000259" key="6">
    <source>
        <dbReference type="PROSITE" id="PS50983"/>
    </source>
</evidence>
<comment type="subcellular location">
    <subcellularLocation>
        <location evidence="1">Cell envelope</location>
    </subcellularLocation>
</comment>
<keyword evidence="3" id="KW-0813">Transport</keyword>
<dbReference type="GO" id="GO:0030288">
    <property type="term" value="C:outer membrane-bounded periplasmic space"/>
    <property type="evidence" value="ECO:0007669"/>
    <property type="project" value="TreeGrafter"/>
</dbReference>
<evidence type="ECO:0000313" key="7">
    <source>
        <dbReference type="EMBL" id="MBB4414379.1"/>
    </source>
</evidence>
<comment type="caution">
    <text evidence="7">The sequence shown here is derived from an EMBL/GenBank/DDBJ whole genome shotgun (WGS) entry which is preliminary data.</text>
</comment>
<evidence type="ECO:0000256" key="4">
    <source>
        <dbReference type="ARBA" id="ARBA00022496"/>
    </source>
</evidence>
<keyword evidence="4" id="KW-0406">Ion transport</keyword>
<proteinExistence type="inferred from homology"/>
<dbReference type="PANTHER" id="PTHR30532">
    <property type="entry name" value="IRON III DICITRATE-BINDING PERIPLASMIC PROTEIN"/>
    <property type="match status" value="1"/>
</dbReference>
<dbReference type="PANTHER" id="PTHR30532:SF24">
    <property type="entry name" value="FERRIC ENTEROBACTIN-BINDING PERIPLASMIC PROTEIN FEPB"/>
    <property type="match status" value="1"/>
</dbReference>
<evidence type="ECO:0000256" key="1">
    <source>
        <dbReference type="ARBA" id="ARBA00004196"/>
    </source>
</evidence>
<dbReference type="EMBL" id="JACIGY010000009">
    <property type="protein sequence ID" value="MBB4414379.1"/>
    <property type="molecule type" value="Genomic_DNA"/>
</dbReference>
<dbReference type="SUPFAM" id="SSF53807">
    <property type="entry name" value="Helical backbone' metal receptor"/>
    <property type="match status" value="1"/>
</dbReference>
<evidence type="ECO:0000256" key="2">
    <source>
        <dbReference type="ARBA" id="ARBA00008814"/>
    </source>
</evidence>
<comment type="similarity">
    <text evidence="2">Belongs to the bacterial solute-binding protein 8 family.</text>
</comment>
<dbReference type="InterPro" id="IPR051313">
    <property type="entry name" value="Bact_iron-sidero_bind"/>
</dbReference>
<keyword evidence="8" id="KW-1185">Reference proteome</keyword>
<dbReference type="Proteomes" id="UP000524535">
    <property type="component" value="Unassembled WGS sequence"/>
</dbReference>
<evidence type="ECO:0000256" key="5">
    <source>
        <dbReference type="ARBA" id="ARBA00022729"/>
    </source>
</evidence>
<dbReference type="InterPro" id="IPR002491">
    <property type="entry name" value="ABC_transptr_periplasmic_BD"/>
</dbReference>
<keyword evidence="4" id="KW-0408">Iron</keyword>
<feature type="domain" description="Fe/B12 periplasmic-binding" evidence="6">
    <location>
        <begin position="37"/>
        <end position="307"/>
    </location>
</feature>
<organism evidence="7 8">
    <name type="scientific">Aliirhizobium cellulosilyticum</name>
    <dbReference type="NCBI Taxonomy" id="393664"/>
    <lineage>
        <taxon>Bacteria</taxon>
        <taxon>Pseudomonadati</taxon>
        <taxon>Pseudomonadota</taxon>
        <taxon>Alphaproteobacteria</taxon>
        <taxon>Hyphomicrobiales</taxon>
        <taxon>Rhizobiaceae</taxon>
        <taxon>Aliirhizobium</taxon>
    </lineage>
</organism>
<sequence length="315" mass="34314">MTVLSGRSAHAVQSDDPFPISIDHAFGTTIIPARPQRVVTLGWGGEDALLALGIKPVAMPRYGQFPDGVLPWVREAIGPARPALVSQGLIDYEALLLLKPDLILAVRTNINAQAWHRLQRIAPTVAFRSGPLQADWKEITELAGVANGVSEQARDLIYATEQRLCDLSDVNPIIRGRSFVFGDYFPGSNALGFYLPTDGRVASLLDLGLAVAPGVADIAASTSERIGTSISLELLDMMETDLLILWFPPGARQELENNELFRRYSPVVRGGYIPLDDPLSMWVACNPSVLSIPYGFPQFVERLADAASRAGRREL</sequence>
<evidence type="ECO:0000313" key="8">
    <source>
        <dbReference type="Proteomes" id="UP000524535"/>
    </source>
</evidence>
<dbReference type="AlphaFoldDB" id="A0A7W6TJE8"/>
<gene>
    <name evidence="7" type="ORF">GGE31_004921</name>
</gene>
<keyword evidence="5" id="KW-0732">Signal</keyword>
<evidence type="ECO:0000256" key="3">
    <source>
        <dbReference type="ARBA" id="ARBA00022448"/>
    </source>
</evidence>
<dbReference type="Gene3D" id="3.40.50.1980">
    <property type="entry name" value="Nitrogenase molybdenum iron protein domain"/>
    <property type="match status" value="2"/>
</dbReference>
<dbReference type="PROSITE" id="PS50983">
    <property type="entry name" value="FE_B12_PBP"/>
    <property type="match status" value="1"/>
</dbReference>
<dbReference type="GO" id="GO:1901678">
    <property type="term" value="P:iron coordination entity transport"/>
    <property type="evidence" value="ECO:0007669"/>
    <property type="project" value="UniProtKB-ARBA"/>
</dbReference>
<accession>A0A7W6TJE8</accession>
<dbReference type="RefSeq" id="WP_183835384.1">
    <property type="nucleotide sequence ID" value="NZ_JACIGY010000009.1"/>
</dbReference>
<protein>
    <submittedName>
        <fullName evidence="7">Iron complex transport system substrate-binding protein</fullName>
    </submittedName>
</protein>
<dbReference type="Pfam" id="PF01497">
    <property type="entry name" value="Peripla_BP_2"/>
    <property type="match status" value="1"/>
</dbReference>
<name>A0A7W6TJE8_9HYPH</name>
<keyword evidence="4" id="KW-0410">Iron transport</keyword>
<reference evidence="7 8" key="1">
    <citation type="submission" date="2020-08" db="EMBL/GenBank/DDBJ databases">
        <title>Genomic Encyclopedia of Type Strains, Phase IV (KMG-V): Genome sequencing to study the core and pangenomes of soil and plant-associated prokaryotes.</title>
        <authorList>
            <person name="Whitman W."/>
        </authorList>
    </citation>
    <scope>NUCLEOTIDE SEQUENCE [LARGE SCALE GENOMIC DNA]</scope>
    <source>
        <strain evidence="7 8">SEMIA 444</strain>
    </source>
</reference>